<sequence>MVGAVAHEWNRLHHTAALWLRLVPPYGYLGAAPWEEELARATRTPLMRVPDRLPAAADPGRVWSLAIAVNAAPESVWSAPYVESFLDALHRSVRYIRARIDVHVFADATTYEKLRELLPRAEAEGDPQIHLHDPSGAWQAHEERTERGVPQFRPRRGARGRAPSPQNGLVWADWIAEGLDGRAVRALHVITDAVFDGDRPLLRLSPDPGIRTGPSHCTYVTGDRVRLLADTIGASVLSFGSPPDNPGDAATRVLADGIGLQRSGPTFYSSLTLDPEGLHLAHAHAFVADPRGRTPIPRYPSLFAYLQPEHVEGPLRRPWIGFDGPVQPWLAADAAPTDDEAMDRALMAQAPDVSPGNAVRAYYASSESVPGWVAASERYIDAQVARLVQTSSPPDVAPAAKQSYDLGTAEALSELRDLVARHVRPS</sequence>
<feature type="region of interest" description="Disordered" evidence="1">
    <location>
        <begin position="134"/>
        <end position="164"/>
    </location>
</feature>
<accession>A0A505DNK3</accession>
<evidence type="ECO:0000313" key="3">
    <source>
        <dbReference type="Proteomes" id="UP000317378"/>
    </source>
</evidence>
<reference evidence="2 3" key="1">
    <citation type="submission" date="2019-06" db="EMBL/GenBank/DDBJ databases">
        <title>Streptomyces sporangiiformans sp. nov., a novel actinomycete isolated from soil in Mount Song.</title>
        <authorList>
            <person name="Han L."/>
        </authorList>
    </citation>
    <scope>NUCLEOTIDE SEQUENCE [LARGE SCALE GENOMIC DNA]</scope>
    <source>
        <strain evidence="2 3">NEAU-SSA 1</strain>
    </source>
</reference>
<evidence type="ECO:0000256" key="1">
    <source>
        <dbReference type="SAM" id="MobiDB-lite"/>
    </source>
</evidence>
<organism evidence="2 3">
    <name type="scientific">Streptomyces sporangiiformans</name>
    <dbReference type="NCBI Taxonomy" id="2315329"/>
    <lineage>
        <taxon>Bacteria</taxon>
        <taxon>Bacillati</taxon>
        <taxon>Actinomycetota</taxon>
        <taxon>Actinomycetes</taxon>
        <taxon>Kitasatosporales</taxon>
        <taxon>Streptomycetaceae</taxon>
        <taxon>Streptomyces</taxon>
    </lineage>
</organism>
<name>A0A505DNK3_9ACTN</name>
<dbReference type="AlphaFoldDB" id="A0A505DNK3"/>
<dbReference type="OrthoDB" id="4350050at2"/>
<gene>
    <name evidence="2" type="ORF">FGD71_009535</name>
</gene>
<proteinExistence type="predicted"/>
<dbReference type="EMBL" id="VCHX02000083">
    <property type="protein sequence ID" value="TPQ22491.1"/>
    <property type="molecule type" value="Genomic_DNA"/>
</dbReference>
<dbReference type="RefSeq" id="WP_119099950.1">
    <property type="nucleotide sequence ID" value="NZ_QXMJ01000083.1"/>
</dbReference>
<keyword evidence="3" id="KW-1185">Reference proteome</keyword>
<dbReference type="Proteomes" id="UP000317378">
    <property type="component" value="Unassembled WGS sequence"/>
</dbReference>
<evidence type="ECO:0000313" key="2">
    <source>
        <dbReference type="EMBL" id="TPQ22491.1"/>
    </source>
</evidence>
<comment type="caution">
    <text evidence="2">The sequence shown here is derived from an EMBL/GenBank/DDBJ whole genome shotgun (WGS) entry which is preliminary data.</text>
</comment>
<protein>
    <submittedName>
        <fullName evidence="2">Uncharacterized protein</fullName>
    </submittedName>
</protein>